<proteinExistence type="predicted"/>
<evidence type="ECO:0000313" key="1">
    <source>
        <dbReference type="EMBL" id="KKM63027.1"/>
    </source>
</evidence>
<feature type="non-terminal residue" evidence="1">
    <location>
        <position position="1"/>
    </location>
</feature>
<dbReference type="EMBL" id="LAZR01011177">
    <property type="protein sequence ID" value="KKM63027.1"/>
    <property type="molecule type" value="Genomic_DNA"/>
</dbReference>
<organism evidence="1">
    <name type="scientific">marine sediment metagenome</name>
    <dbReference type="NCBI Taxonomy" id="412755"/>
    <lineage>
        <taxon>unclassified sequences</taxon>
        <taxon>metagenomes</taxon>
        <taxon>ecological metagenomes</taxon>
    </lineage>
</organism>
<dbReference type="AlphaFoldDB" id="A0A0F9M183"/>
<gene>
    <name evidence="1" type="ORF">LCGC14_1515810</name>
</gene>
<sequence>YDNNLPEPTLEMTMELIEQLEEAGIEVHRKTLREAKQ</sequence>
<accession>A0A0F9M183</accession>
<protein>
    <submittedName>
        <fullName evidence="1">Uncharacterized protein</fullName>
    </submittedName>
</protein>
<comment type="caution">
    <text evidence="1">The sequence shown here is derived from an EMBL/GenBank/DDBJ whole genome shotgun (WGS) entry which is preliminary data.</text>
</comment>
<reference evidence="1" key="1">
    <citation type="journal article" date="2015" name="Nature">
        <title>Complex archaea that bridge the gap between prokaryotes and eukaryotes.</title>
        <authorList>
            <person name="Spang A."/>
            <person name="Saw J.H."/>
            <person name="Jorgensen S.L."/>
            <person name="Zaremba-Niedzwiedzka K."/>
            <person name="Martijn J."/>
            <person name="Lind A.E."/>
            <person name="van Eijk R."/>
            <person name="Schleper C."/>
            <person name="Guy L."/>
            <person name="Ettema T.J."/>
        </authorList>
    </citation>
    <scope>NUCLEOTIDE SEQUENCE</scope>
</reference>
<name>A0A0F9M183_9ZZZZ</name>